<accession>A0A4U7KLQ7</accession>
<dbReference type="PROSITE" id="PS50067">
    <property type="entry name" value="KINESIN_MOTOR_2"/>
    <property type="match status" value="1"/>
</dbReference>
<feature type="coiled-coil region" evidence="7">
    <location>
        <begin position="758"/>
        <end position="820"/>
    </location>
</feature>
<gene>
    <name evidence="10" type="ORF">EX895_005826</name>
</gene>
<dbReference type="InterPro" id="IPR027417">
    <property type="entry name" value="P-loop_NTPase"/>
</dbReference>
<dbReference type="CDD" id="cd01372">
    <property type="entry name" value="KISc_KIF4"/>
    <property type="match status" value="1"/>
</dbReference>
<dbReference type="Gene3D" id="1.10.287.1490">
    <property type="match status" value="2"/>
</dbReference>
<feature type="compositionally biased region" description="Polar residues" evidence="8">
    <location>
        <begin position="1023"/>
        <end position="1043"/>
    </location>
</feature>
<comment type="caution">
    <text evidence="10">The sequence shown here is derived from an EMBL/GenBank/DDBJ whole genome shotgun (WGS) entry which is preliminary data.</text>
</comment>
<evidence type="ECO:0000313" key="11">
    <source>
        <dbReference type="Proteomes" id="UP000306050"/>
    </source>
</evidence>
<dbReference type="PANTHER" id="PTHR47969:SF15">
    <property type="entry name" value="CHROMOSOME-ASSOCIATED KINESIN KIF4A-RELATED"/>
    <property type="match status" value="1"/>
</dbReference>
<dbReference type="GO" id="GO:0005875">
    <property type="term" value="C:microtubule associated complex"/>
    <property type="evidence" value="ECO:0007669"/>
    <property type="project" value="TreeGrafter"/>
</dbReference>
<dbReference type="GO" id="GO:0005737">
    <property type="term" value="C:cytoplasm"/>
    <property type="evidence" value="ECO:0007669"/>
    <property type="project" value="UniProtKB-SubCell"/>
</dbReference>
<dbReference type="EMBL" id="SRRM01000021">
    <property type="protein sequence ID" value="TKY84746.1"/>
    <property type="molecule type" value="Genomic_DNA"/>
</dbReference>
<feature type="compositionally biased region" description="Polar residues" evidence="8">
    <location>
        <begin position="1583"/>
        <end position="1608"/>
    </location>
</feature>
<evidence type="ECO:0000256" key="3">
    <source>
        <dbReference type="ARBA" id="ARBA00022741"/>
    </source>
</evidence>
<feature type="compositionally biased region" description="Low complexity" evidence="8">
    <location>
        <begin position="986"/>
        <end position="1002"/>
    </location>
</feature>
<feature type="coiled-coil region" evidence="7">
    <location>
        <begin position="1287"/>
        <end position="1325"/>
    </location>
</feature>
<feature type="compositionally biased region" description="Polar residues" evidence="8">
    <location>
        <begin position="1663"/>
        <end position="1679"/>
    </location>
</feature>
<feature type="compositionally biased region" description="Polar residues" evidence="8">
    <location>
        <begin position="1791"/>
        <end position="1801"/>
    </location>
</feature>
<feature type="compositionally biased region" description="Low complexity" evidence="8">
    <location>
        <begin position="1686"/>
        <end position="1700"/>
    </location>
</feature>
<evidence type="ECO:0000256" key="4">
    <source>
        <dbReference type="ARBA" id="ARBA00022840"/>
    </source>
</evidence>
<evidence type="ECO:0000256" key="7">
    <source>
        <dbReference type="SAM" id="Coils"/>
    </source>
</evidence>
<comment type="subcellular location">
    <subcellularLocation>
        <location evidence="1">Cytoplasm</location>
    </subcellularLocation>
</comment>
<comment type="similarity">
    <text evidence="6">Belongs to the TRAFAC class myosin-kinesin ATPase superfamily. Kinesin family.</text>
</comment>
<dbReference type="GO" id="GO:0007052">
    <property type="term" value="P:mitotic spindle organization"/>
    <property type="evidence" value="ECO:0007669"/>
    <property type="project" value="TreeGrafter"/>
</dbReference>
<feature type="binding site" evidence="6">
    <location>
        <begin position="123"/>
        <end position="130"/>
    </location>
    <ligand>
        <name>ATP</name>
        <dbReference type="ChEBI" id="CHEBI:30616"/>
    </ligand>
</feature>
<dbReference type="KEGG" id="sgra:EX895_005826"/>
<keyword evidence="6" id="KW-0505">Motor protein</keyword>
<feature type="coiled-coil region" evidence="7">
    <location>
        <begin position="540"/>
        <end position="664"/>
    </location>
</feature>
<feature type="compositionally biased region" description="Low complexity" evidence="8">
    <location>
        <begin position="966"/>
        <end position="977"/>
    </location>
</feature>
<evidence type="ECO:0000256" key="1">
    <source>
        <dbReference type="ARBA" id="ARBA00004496"/>
    </source>
</evidence>
<sequence>MLRTREASGASTPSTPNTTSVQVAVRIRPVTTADQSNIPPRWQKSILTASSNSSVTVEPGSAPPAGPGGSSASSSAVTRDRRQAFSFDRVFSPADGQKEIFTVAEPLIDRFLEGYNVTILAYGQTSSGKSYTMGTTAGDDVDYESLVAGRSADPQMGIIPRAVARIFSAMRNNKSSGTQYSAKVSFIEIYNEDLIDLLGDAVDGDARPHVQIREGKNGQIIWSGLREVKVANVAEVMNYLLQGSSVRRTNETDMNAQSSRSHAIFSITLTQKKWVGSGPPPNAAPPSSFGGRSTPGGRAVSSLSRASGIPMAGRVASPSFGRRTPSGIPALGGRSSSTGLRPPSTYSEAGDESIGGNASADGEWVTVSSKFHFVDLAGSERLKRTAAQGERVKEGISINSGLHALGNVISALGDPAKAKRTTHIPYRDSKLTRLLQDSLGGNAHTLMIACVSPTEYNVSETVNTLQYANRARNIKNKAELNEVEVGWDDVDYLQTLAHRLRKELSIIKGVGKGLVDLDDPRNKDATRTTQREILAWQDKYATLSQKHSQLTAEVTQLRTQLDPSKQDGSEQDFFRAAEPIIVEYEKSIDALEGQLNLTKAALAYVEDIANEREAQIEQQASHLEIIGAELEEKEASLAELQSRLNKLQERESSAEVYARELEARLEAVGSRGDTDTAVLVELHKEIARLKEVESSSEQYIRDLEAKLASSDESAASLARKVAQMEVDLEKRDEDYRNLLSRFELLDNGQETRAMAAELEARTGEVHDLEARLADASAKHEGLATRFDSLTAQHDQLAKVSDEHEKEKKSLSQQIKELQVAAAAGIAAGGVGGALLGAAAKSDHEDEEPNKKASSPNGVEASVKDLEERFTSLQEEMRAVRDSESGIRAELELTKQKYKESLAEINDLNSQLTEIKLNGGVPSHLEPDLFQLDKDSGDDEQVEVLDSRGDENQPPQTPNRSGNPQQRSLSSRRPGSLLIDTTNRQTPSPSSRLSRRSSGSFLGYNKSDGTRSTALSPLAHGRTRSISQSSSLDFASALPSQHSQGRGPRPLSLTGSVPPSPTLKAFEHDSPANYERKVASLEKETMRLQEALKDRDEEIRALETSLRSRRQSTVASLAGSPTKAELGASGDEVEQTLLAPAHAAANGADPGALTPATAKNLDAIRQVMAQDDTGSSSPDSNSSQMLDDLMRSMARKETQHRETVESMSAELSTLRKQNETLEALSRDQLANMSLEIEELRAQLATKSTQTLPNERGLSKTKSTSGRSLADELDAAAAAEQDSATVVAQDEVQRLKQQHAAAIDSLEQQHRINLEQLEQQHAESLAKMQTSTSTRSIPGGFGGEDEDNHAAILAQAQQNHAQELANVKEQANAVLAKAVEAQTAQHQSVLAEHEAKLASVHADLAQKSRAHDEQLHALRDSHSKALQEVKMELEAQHLSALSVAAREAEATTIAMHTASLEKIQQEHVATVSQMTEQLTAIKAEHESTLDKVKAEHASKLDRSLLDLQIVNSDRDEARRAYEELYAKHQDLMAKIDIDPHEVDMLRAELNDTSDALVTLEAALTEVQEERDQLLIEIEMMRQESEAAQQQQDTSIASVGSSLRNAATSSPADAALKRELESHKSTLSKTRGDMTKLKAELQAARDECARHEQSVKDLQLRFATSETRSMRSNGSGSFGQHSQSEHDAAAAAAAAAAAGTGTARSSLTNGARSSLNSRRASDYDSPNNTLDLRNHRPSLGAVKPPPPTPPPNMPPPPTPAGLPVTGRSSAGVRTSTSSLMTRPESPANVGAGSMTRSSSMTSVHSPAGQMLSNGMGPDVKLTRLLSEQAEEIKNLARQLNHCEADLQANIDLVATLEAALNDSERNLRKSRVQLSEVTRERERYAAEANAMRAQLNTAQSEVENVRNSVMLEKQGFESKLEEERLAKERARKALEARLEEVSKRKGNKLFCL</sequence>
<dbReference type="RefSeq" id="XP_029736731.1">
    <property type="nucleotide sequence ID" value="XM_029886418.1"/>
</dbReference>
<dbReference type="GeneID" id="40728721"/>
<evidence type="ECO:0000313" key="10">
    <source>
        <dbReference type="EMBL" id="TKY84746.1"/>
    </source>
</evidence>
<dbReference type="OrthoDB" id="3176171at2759"/>
<dbReference type="Pfam" id="PF00225">
    <property type="entry name" value="Kinesin"/>
    <property type="match status" value="2"/>
</dbReference>
<feature type="compositionally biased region" description="Pro residues" evidence="8">
    <location>
        <begin position="1740"/>
        <end position="1757"/>
    </location>
</feature>
<keyword evidence="5 7" id="KW-0175">Coiled coil</keyword>
<evidence type="ECO:0000256" key="8">
    <source>
        <dbReference type="SAM" id="MobiDB-lite"/>
    </source>
</evidence>
<keyword evidence="4 6" id="KW-0067">ATP-binding</keyword>
<organism evidence="10 11">
    <name type="scientific">Sporisorium graminicola</name>
    <dbReference type="NCBI Taxonomy" id="280036"/>
    <lineage>
        <taxon>Eukaryota</taxon>
        <taxon>Fungi</taxon>
        <taxon>Dikarya</taxon>
        <taxon>Basidiomycota</taxon>
        <taxon>Ustilaginomycotina</taxon>
        <taxon>Ustilaginomycetes</taxon>
        <taxon>Ustilaginales</taxon>
        <taxon>Ustilaginaceae</taxon>
        <taxon>Sporisorium</taxon>
    </lineage>
</organism>
<feature type="region of interest" description="Disordered" evidence="8">
    <location>
        <begin position="1663"/>
        <end position="1812"/>
    </location>
</feature>
<dbReference type="GO" id="GO:0007018">
    <property type="term" value="P:microtubule-based movement"/>
    <property type="evidence" value="ECO:0007669"/>
    <property type="project" value="InterPro"/>
</dbReference>
<feature type="region of interest" description="Disordered" evidence="8">
    <location>
        <begin position="838"/>
        <end position="862"/>
    </location>
</feature>
<feature type="region of interest" description="Disordered" evidence="8">
    <location>
        <begin position="274"/>
        <end position="357"/>
    </location>
</feature>
<dbReference type="InterPro" id="IPR027640">
    <property type="entry name" value="Kinesin-like_fam"/>
</dbReference>
<dbReference type="PANTHER" id="PTHR47969">
    <property type="entry name" value="CHROMOSOME-ASSOCIATED KINESIN KIF4A-RELATED"/>
    <property type="match status" value="1"/>
</dbReference>
<feature type="compositionally biased region" description="Polar residues" evidence="8">
    <location>
        <begin position="45"/>
        <end position="56"/>
    </location>
</feature>
<dbReference type="GO" id="GO:0003777">
    <property type="term" value="F:microtubule motor activity"/>
    <property type="evidence" value="ECO:0007669"/>
    <property type="project" value="InterPro"/>
</dbReference>
<keyword evidence="2" id="KW-0963">Cytoplasm</keyword>
<dbReference type="InterPro" id="IPR036961">
    <property type="entry name" value="Kinesin_motor_dom_sf"/>
</dbReference>
<dbReference type="Gene3D" id="3.40.850.10">
    <property type="entry name" value="Kinesin motor domain"/>
    <property type="match status" value="1"/>
</dbReference>
<dbReference type="Proteomes" id="UP000306050">
    <property type="component" value="Chromosome SGRAM_8"/>
</dbReference>
<feature type="compositionally biased region" description="Polar residues" evidence="8">
    <location>
        <begin position="1763"/>
        <end position="1777"/>
    </location>
</feature>
<reference evidence="10 11" key="1">
    <citation type="submission" date="2019-05" db="EMBL/GenBank/DDBJ databases">
        <title>Sporisorium graminicola CBS 10092 draft sequencing and annotation.</title>
        <authorList>
            <person name="Solano-Gonzalez S."/>
            <person name="Caddick M.X."/>
            <person name="Darby A."/>
        </authorList>
    </citation>
    <scope>NUCLEOTIDE SEQUENCE [LARGE SCALE GENOMIC DNA]</scope>
    <source>
        <strain evidence="10 11">CBS 10092</strain>
    </source>
</reference>
<dbReference type="GO" id="GO:0051231">
    <property type="term" value="P:spindle elongation"/>
    <property type="evidence" value="ECO:0007669"/>
    <property type="project" value="TreeGrafter"/>
</dbReference>
<feature type="coiled-coil region" evidence="7">
    <location>
        <begin position="1822"/>
        <end position="1941"/>
    </location>
</feature>
<protein>
    <recommendedName>
        <fullName evidence="9">Kinesin motor domain-containing protein</fullName>
    </recommendedName>
</protein>
<dbReference type="InterPro" id="IPR001752">
    <property type="entry name" value="Kinesin_motor_dom"/>
</dbReference>
<evidence type="ECO:0000256" key="6">
    <source>
        <dbReference type="PROSITE-ProRule" id="PRU00283"/>
    </source>
</evidence>
<dbReference type="SUPFAM" id="SSF52540">
    <property type="entry name" value="P-loop containing nucleoside triphosphate hydrolases"/>
    <property type="match status" value="1"/>
</dbReference>
<dbReference type="GO" id="GO:0008017">
    <property type="term" value="F:microtubule binding"/>
    <property type="evidence" value="ECO:0007669"/>
    <property type="project" value="InterPro"/>
</dbReference>
<feature type="coiled-coil region" evidence="7">
    <location>
        <begin position="1624"/>
        <end position="1658"/>
    </location>
</feature>
<dbReference type="InterPro" id="IPR019821">
    <property type="entry name" value="Kinesin_motor_CS"/>
</dbReference>
<feature type="coiled-coil region" evidence="7">
    <location>
        <begin position="862"/>
        <end position="917"/>
    </location>
</feature>
<evidence type="ECO:0000259" key="9">
    <source>
        <dbReference type="PROSITE" id="PS50067"/>
    </source>
</evidence>
<evidence type="ECO:0000256" key="5">
    <source>
        <dbReference type="ARBA" id="ARBA00023054"/>
    </source>
</evidence>
<dbReference type="SMART" id="SM00129">
    <property type="entry name" value="KISc"/>
    <property type="match status" value="1"/>
</dbReference>
<feature type="compositionally biased region" description="Polar residues" evidence="8">
    <location>
        <begin position="9"/>
        <end position="22"/>
    </location>
</feature>
<feature type="region of interest" description="Disordered" evidence="8">
    <location>
        <begin position="1245"/>
        <end position="1266"/>
    </location>
</feature>
<dbReference type="PROSITE" id="PS00411">
    <property type="entry name" value="KINESIN_MOTOR_1"/>
    <property type="match status" value="1"/>
</dbReference>
<keyword evidence="11" id="KW-1185">Reference proteome</keyword>
<feature type="region of interest" description="Disordered" evidence="8">
    <location>
        <begin position="925"/>
        <end position="1070"/>
    </location>
</feature>
<dbReference type="PRINTS" id="PR00380">
    <property type="entry name" value="KINESINHEAVY"/>
</dbReference>
<feature type="region of interest" description="Disordered" evidence="8">
    <location>
        <begin position="1"/>
        <end position="79"/>
    </location>
</feature>
<keyword evidence="3 6" id="KW-0547">Nucleotide-binding</keyword>
<feature type="compositionally biased region" description="Basic and acidic residues" evidence="8">
    <location>
        <begin position="925"/>
        <end position="934"/>
    </location>
</feature>
<dbReference type="GO" id="GO:0005524">
    <property type="term" value="F:ATP binding"/>
    <property type="evidence" value="ECO:0007669"/>
    <property type="project" value="UniProtKB-UniRule"/>
</dbReference>
<feature type="compositionally biased region" description="Polar residues" evidence="8">
    <location>
        <begin position="334"/>
        <end position="347"/>
    </location>
</feature>
<feature type="compositionally biased region" description="Polar residues" evidence="8">
    <location>
        <begin position="1701"/>
        <end position="1728"/>
    </location>
</feature>
<feature type="region of interest" description="Disordered" evidence="8">
    <location>
        <begin position="1582"/>
        <end position="1609"/>
    </location>
</feature>
<dbReference type="SUPFAM" id="SSF57997">
    <property type="entry name" value="Tropomyosin"/>
    <property type="match status" value="1"/>
</dbReference>
<proteinExistence type="inferred from homology"/>
<feature type="domain" description="Kinesin motor" evidence="9">
    <location>
        <begin position="20"/>
        <end position="474"/>
    </location>
</feature>
<evidence type="ECO:0000256" key="2">
    <source>
        <dbReference type="ARBA" id="ARBA00022490"/>
    </source>
</evidence>
<name>A0A4U7KLQ7_9BASI</name>
<feature type="region of interest" description="Disordered" evidence="8">
    <location>
        <begin position="1103"/>
        <end position="1129"/>
    </location>
</feature>